<evidence type="ECO:0000259" key="1">
    <source>
        <dbReference type="Pfam" id="PF13472"/>
    </source>
</evidence>
<evidence type="ECO:0000313" key="2">
    <source>
        <dbReference type="EMBL" id="BFG69315.1"/>
    </source>
</evidence>
<dbReference type="PANTHER" id="PTHR30383">
    <property type="entry name" value="THIOESTERASE 1/PROTEASE 1/LYSOPHOSPHOLIPASE L1"/>
    <property type="match status" value="1"/>
</dbReference>
<gene>
    <name evidence="2" type="ORF">KACHI17_01960</name>
</gene>
<reference evidence="2" key="1">
    <citation type="submission" date="2024-02" db="EMBL/GenBank/DDBJ databases">
        <title>Sediminibacterium planktonica sp. nov. and Sediminibacterium longus sp. nov., isolated from surface lake and river water.</title>
        <authorList>
            <person name="Watanabe K."/>
            <person name="Takemine S."/>
            <person name="Ishii Y."/>
            <person name="Ogata Y."/>
            <person name="Shindo C."/>
            <person name="Suda W."/>
        </authorList>
    </citation>
    <scope>NUCLEOTIDE SEQUENCE</scope>
    <source>
        <strain evidence="2">KACHI17</strain>
    </source>
</reference>
<accession>A0AAT9GF78</accession>
<dbReference type="PANTHER" id="PTHR30383:SF5">
    <property type="entry name" value="SGNH HYDROLASE-TYPE ESTERASE DOMAIN-CONTAINING PROTEIN"/>
    <property type="match status" value="1"/>
</dbReference>
<dbReference type="Gene3D" id="3.40.50.1110">
    <property type="entry name" value="SGNH hydrolase"/>
    <property type="match status" value="1"/>
</dbReference>
<dbReference type="Pfam" id="PF13472">
    <property type="entry name" value="Lipase_GDSL_2"/>
    <property type="match status" value="1"/>
</dbReference>
<dbReference type="InterPro" id="IPR013830">
    <property type="entry name" value="SGNH_hydro"/>
</dbReference>
<dbReference type="EMBL" id="AP029612">
    <property type="protein sequence ID" value="BFG69315.1"/>
    <property type="molecule type" value="Genomic_DNA"/>
</dbReference>
<protein>
    <submittedName>
        <fullName evidence="2">SGNH/GDSL hydrolase family protein</fullName>
    </submittedName>
</protein>
<sequence length="226" mass="25804">MNKLILFTLFIAAMFVLSAYRSDRKKKILFFGDSITELGVKPNGYIRVIEDIIRNEDKSSQYELIGKGIGGNKVYDLFLRMEEDVLKLQPQIVVIYIGVNDIWHKSMMGTGTDYDKFGTFYQAIVNKLKAAGIQVVLCTPAVIGERYDGTNPQDGELNHYSNWIRKYASDNSLPLVDLRAAFLNYSKAHNPNNQDAKILTYDRVHLNDIGNKLVAEQMWEKLKTIK</sequence>
<dbReference type="InterPro" id="IPR036514">
    <property type="entry name" value="SGNH_hydro_sf"/>
</dbReference>
<dbReference type="InterPro" id="IPR051532">
    <property type="entry name" value="Ester_Hydrolysis_Enzymes"/>
</dbReference>
<dbReference type="SUPFAM" id="SSF52266">
    <property type="entry name" value="SGNH hydrolase"/>
    <property type="match status" value="1"/>
</dbReference>
<keyword evidence="2" id="KW-0378">Hydrolase</keyword>
<dbReference type="RefSeq" id="WP_353549643.1">
    <property type="nucleotide sequence ID" value="NZ_AP029612.1"/>
</dbReference>
<proteinExistence type="predicted"/>
<dbReference type="AlphaFoldDB" id="A0AAT9GF78"/>
<name>A0AAT9GF78_9BACT</name>
<dbReference type="GO" id="GO:0004622">
    <property type="term" value="F:phosphatidylcholine lysophospholipase activity"/>
    <property type="evidence" value="ECO:0007669"/>
    <property type="project" value="TreeGrafter"/>
</dbReference>
<feature type="domain" description="SGNH hydrolase-type esterase" evidence="1">
    <location>
        <begin position="30"/>
        <end position="213"/>
    </location>
</feature>
<organism evidence="2">
    <name type="scientific">Sediminibacterium sp. KACHI17</name>
    <dbReference type="NCBI Taxonomy" id="1751071"/>
    <lineage>
        <taxon>Bacteria</taxon>
        <taxon>Pseudomonadati</taxon>
        <taxon>Bacteroidota</taxon>
        <taxon>Chitinophagia</taxon>
        <taxon>Chitinophagales</taxon>
        <taxon>Chitinophagaceae</taxon>
        <taxon>Sediminibacterium</taxon>
    </lineage>
</organism>